<reference evidence="1 2" key="1">
    <citation type="submission" date="2017-11" db="EMBL/GenBank/DDBJ databases">
        <title>De-novo sequencing of pomegranate (Punica granatum L.) genome.</title>
        <authorList>
            <person name="Akparov Z."/>
            <person name="Amiraslanov A."/>
            <person name="Hajiyeva S."/>
            <person name="Abbasov M."/>
            <person name="Kaur K."/>
            <person name="Hamwieh A."/>
            <person name="Solovyev V."/>
            <person name="Salamov A."/>
            <person name="Braich B."/>
            <person name="Kosarev P."/>
            <person name="Mahmoud A."/>
            <person name="Hajiyev E."/>
            <person name="Babayeva S."/>
            <person name="Izzatullayeva V."/>
            <person name="Mammadov A."/>
            <person name="Mammadov A."/>
            <person name="Sharifova S."/>
            <person name="Ojaghi J."/>
            <person name="Eynullazada K."/>
            <person name="Bayramov B."/>
            <person name="Abdulazimova A."/>
            <person name="Shahmuradov I."/>
        </authorList>
    </citation>
    <scope>NUCLEOTIDE SEQUENCE [LARGE SCALE GENOMIC DNA]</scope>
    <source>
        <strain evidence="2">cv. AG2017</strain>
        <tissue evidence="1">Leaf</tissue>
    </source>
</reference>
<keyword evidence="2" id="KW-1185">Reference proteome</keyword>
<evidence type="ECO:0000313" key="1">
    <source>
        <dbReference type="EMBL" id="PKI69008.1"/>
    </source>
</evidence>
<accession>A0A2I0KKH4</accession>
<evidence type="ECO:0000313" key="2">
    <source>
        <dbReference type="Proteomes" id="UP000233551"/>
    </source>
</evidence>
<sequence>MGRGPLTGGRSGSSGTAAMRLRAAVLAPGCHVEQYMPNLFAKQFGIMQGIALPFFKTTNKSWSQRLNESHSEVIYCQLAAKKNEATPKSFYVTLSFCDRPCPNFMEWYQLLWEGGDTLKNKRQL</sequence>
<dbReference type="EMBL" id="PGOL01000524">
    <property type="protein sequence ID" value="PKI69008.1"/>
    <property type="molecule type" value="Genomic_DNA"/>
</dbReference>
<dbReference type="Proteomes" id="UP000233551">
    <property type="component" value="Unassembled WGS sequence"/>
</dbReference>
<protein>
    <submittedName>
        <fullName evidence="1">Uncharacterized protein</fullName>
    </submittedName>
</protein>
<gene>
    <name evidence="1" type="ORF">CRG98_010586</name>
</gene>
<organism evidence="1 2">
    <name type="scientific">Punica granatum</name>
    <name type="common">Pomegranate</name>
    <dbReference type="NCBI Taxonomy" id="22663"/>
    <lineage>
        <taxon>Eukaryota</taxon>
        <taxon>Viridiplantae</taxon>
        <taxon>Streptophyta</taxon>
        <taxon>Embryophyta</taxon>
        <taxon>Tracheophyta</taxon>
        <taxon>Spermatophyta</taxon>
        <taxon>Magnoliopsida</taxon>
        <taxon>eudicotyledons</taxon>
        <taxon>Gunneridae</taxon>
        <taxon>Pentapetalae</taxon>
        <taxon>rosids</taxon>
        <taxon>malvids</taxon>
        <taxon>Myrtales</taxon>
        <taxon>Lythraceae</taxon>
        <taxon>Punica</taxon>
    </lineage>
</organism>
<name>A0A2I0KKH4_PUNGR</name>
<comment type="caution">
    <text evidence="1">The sequence shown here is derived from an EMBL/GenBank/DDBJ whole genome shotgun (WGS) entry which is preliminary data.</text>
</comment>
<proteinExistence type="predicted"/>
<dbReference type="AlphaFoldDB" id="A0A2I0KKH4"/>